<dbReference type="Proteomes" id="UP000270296">
    <property type="component" value="Unassembled WGS sequence"/>
</dbReference>
<proteinExistence type="predicted"/>
<reference evidence="2 3" key="2">
    <citation type="submission" date="2018-11" db="EMBL/GenBank/DDBJ databases">
        <authorList>
            <consortium name="Pathogen Informatics"/>
        </authorList>
    </citation>
    <scope>NUCLEOTIDE SEQUENCE [LARGE SCALE GENOMIC DNA]</scope>
</reference>
<evidence type="ECO:0000313" key="3">
    <source>
        <dbReference type="Proteomes" id="UP000270296"/>
    </source>
</evidence>
<keyword evidence="1" id="KW-0812">Transmembrane</keyword>
<evidence type="ECO:0000313" key="4">
    <source>
        <dbReference type="WBParaSite" id="SBAD_0001303001-mRNA-1"/>
    </source>
</evidence>
<name>A0A183J9S2_9BILA</name>
<organism evidence="4">
    <name type="scientific">Soboliphyme baturini</name>
    <dbReference type="NCBI Taxonomy" id="241478"/>
    <lineage>
        <taxon>Eukaryota</taxon>
        <taxon>Metazoa</taxon>
        <taxon>Ecdysozoa</taxon>
        <taxon>Nematoda</taxon>
        <taxon>Enoplea</taxon>
        <taxon>Dorylaimia</taxon>
        <taxon>Dioctophymatida</taxon>
        <taxon>Dioctophymatoidea</taxon>
        <taxon>Soboliphymatidae</taxon>
        <taxon>Soboliphyme</taxon>
    </lineage>
</organism>
<reference evidence="4" key="1">
    <citation type="submission" date="2016-06" db="UniProtKB">
        <authorList>
            <consortium name="WormBaseParasite"/>
        </authorList>
    </citation>
    <scope>IDENTIFICATION</scope>
</reference>
<evidence type="ECO:0000256" key="1">
    <source>
        <dbReference type="SAM" id="Phobius"/>
    </source>
</evidence>
<keyword evidence="1" id="KW-0472">Membrane</keyword>
<dbReference type="WBParaSite" id="SBAD_0001303001-mRNA-1">
    <property type="protein sequence ID" value="SBAD_0001303001-mRNA-1"/>
    <property type="gene ID" value="SBAD_0001303001"/>
</dbReference>
<feature type="transmembrane region" description="Helical" evidence="1">
    <location>
        <begin position="45"/>
        <end position="64"/>
    </location>
</feature>
<evidence type="ECO:0000313" key="2">
    <source>
        <dbReference type="EMBL" id="VDP50278.1"/>
    </source>
</evidence>
<dbReference type="EMBL" id="UZAM01018310">
    <property type="protein sequence ID" value="VDP50278.1"/>
    <property type="molecule type" value="Genomic_DNA"/>
</dbReference>
<feature type="transmembrane region" description="Helical" evidence="1">
    <location>
        <begin position="202"/>
        <end position="218"/>
    </location>
</feature>
<protein>
    <submittedName>
        <fullName evidence="4">MARVEL domain-containing protein</fullName>
    </submittedName>
</protein>
<gene>
    <name evidence="2" type="ORF">SBAD_LOCUS12620</name>
</gene>
<feature type="transmembrane region" description="Helical" evidence="1">
    <location>
        <begin position="6"/>
        <end position="25"/>
    </location>
</feature>
<dbReference type="AlphaFoldDB" id="A0A183J9S2"/>
<sequence length="220" mass="24846">MNPCTWFRVCLVAVIDVALSVVLCLRSGGSWNTLDEVTRRSTLDFVVISVLRAAVEFCCFAAMACKPMEMSSILGGCSTVFLSLTILMIIYSPLKLLIVSEDTEYLKTNYWFWALFCWNIAASALFLYILSYFQCSSPSPTQTTPNRVFKSDEISSLTEDQEKEKDTTVQRMVSMNPVQIPLAVKETSSLAWRLLHYCGTEWIWYLSGLVFLLLYSAGNL</sequence>
<keyword evidence="1" id="KW-1133">Transmembrane helix</keyword>
<keyword evidence="3" id="KW-1185">Reference proteome</keyword>
<feature type="transmembrane region" description="Helical" evidence="1">
    <location>
        <begin position="70"/>
        <end position="90"/>
    </location>
</feature>
<accession>A0A183J9S2</accession>
<feature type="transmembrane region" description="Helical" evidence="1">
    <location>
        <begin position="110"/>
        <end position="130"/>
    </location>
</feature>